<dbReference type="Proteomes" id="UP000634229">
    <property type="component" value="Unassembled WGS sequence"/>
</dbReference>
<evidence type="ECO:0000313" key="2">
    <source>
        <dbReference type="EMBL" id="MBL1101811.1"/>
    </source>
</evidence>
<accession>A0ABS1NNZ3</accession>
<feature type="transmembrane region" description="Helical" evidence="1">
    <location>
        <begin position="66"/>
        <end position="83"/>
    </location>
</feature>
<keyword evidence="1" id="KW-1133">Transmembrane helix</keyword>
<comment type="caution">
    <text evidence="2">The sequence shown here is derived from an EMBL/GenBank/DDBJ whole genome shotgun (WGS) entry which is preliminary data.</text>
</comment>
<feature type="transmembrane region" description="Helical" evidence="1">
    <location>
        <begin position="89"/>
        <end position="110"/>
    </location>
</feature>
<dbReference type="RefSeq" id="WP_201881641.1">
    <property type="nucleotide sequence ID" value="NZ_JAERRF010000033.1"/>
</dbReference>
<keyword evidence="3" id="KW-1185">Reference proteome</keyword>
<evidence type="ECO:0000313" key="3">
    <source>
        <dbReference type="Proteomes" id="UP000634229"/>
    </source>
</evidence>
<gene>
    <name evidence="2" type="ORF">JK363_35265</name>
</gene>
<keyword evidence="1" id="KW-0812">Transmembrane</keyword>
<protein>
    <recommendedName>
        <fullName evidence="4">Integral membrane protein</fullName>
    </recommendedName>
</protein>
<proteinExistence type="predicted"/>
<feature type="transmembrane region" description="Helical" evidence="1">
    <location>
        <begin position="35"/>
        <end position="54"/>
    </location>
</feature>
<name>A0ABS1NNZ3_9ACTN</name>
<evidence type="ECO:0008006" key="4">
    <source>
        <dbReference type="Google" id="ProtNLM"/>
    </source>
</evidence>
<organism evidence="2 3">
    <name type="scientific">Streptomyces coffeae</name>
    <dbReference type="NCBI Taxonomy" id="621382"/>
    <lineage>
        <taxon>Bacteria</taxon>
        <taxon>Bacillati</taxon>
        <taxon>Actinomycetota</taxon>
        <taxon>Actinomycetes</taxon>
        <taxon>Kitasatosporales</taxon>
        <taxon>Streptomycetaceae</taxon>
        <taxon>Streptomyces</taxon>
    </lineage>
</organism>
<evidence type="ECO:0000256" key="1">
    <source>
        <dbReference type="SAM" id="Phobius"/>
    </source>
</evidence>
<sequence>MGVIARTVTTVIGTAHLCLLAFLSGAVAYRTGDAALWAMPLSVLSSNAFIALSYGHWEVPRTLHTCGVPPLVLFLSTASAMAFSQPHGVARNLITASVWAAVLAAGLFMLTTSVRAWGEQVRYADPAYEDH</sequence>
<reference evidence="2 3" key="1">
    <citation type="submission" date="2021-01" db="EMBL/GenBank/DDBJ databases">
        <title>WGS of actinomycetes isolated from Thailand.</title>
        <authorList>
            <person name="Thawai C."/>
        </authorList>
    </citation>
    <scope>NUCLEOTIDE SEQUENCE [LARGE SCALE GENOMIC DNA]</scope>
    <source>
        <strain evidence="2 3">CA1R205</strain>
    </source>
</reference>
<dbReference type="EMBL" id="JAERRF010000033">
    <property type="protein sequence ID" value="MBL1101811.1"/>
    <property type="molecule type" value="Genomic_DNA"/>
</dbReference>
<feature type="transmembrane region" description="Helical" evidence="1">
    <location>
        <begin position="7"/>
        <end position="29"/>
    </location>
</feature>
<keyword evidence="1" id="KW-0472">Membrane</keyword>